<evidence type="ECO:0000313" key="3">
    <source>
        <dbReference type="EMBL" id="KAJ6221147.1"/>
    </source>
</evidence>
<gene>
    <name evidence="3" type="ORF">RDWZM_006959</name>
</gene>
<feature type="compositionally biased region" description="Polar residues" evidence="2">
    <location>
        <begin position="818"/>
        <end position="830"/>
    </location>
</feature>
<name>A0A9Q0MBH8_BLOTA</name>
<feature type="coiled-coil region" evidence="1">
    <location>
        <begin position="313"/>
        <end position="347"/>
    </location>
</feature>
<feature type="compositionally biased region" description="Polar residues" evidence="2">
    <location>
        <begin position="195"/>
        <end position="213"/>
    </location>
</feature>
<feature type="region of interest" description="Disordered" evidence="2">
    <location>
        <begin position="904"/>
        <end position="995"/>
    </location>
</feature>
<dbReference type="EMBL" id="JAPWDV010000002">
    <property type="protein sequence ID" value="KAJ6221147.1"/>
    <property type="molecule type" value="Genomic_DNA"/>
</dbReference>
<feature type="compositionally biased region" description="Low complexity" evidence="2">
    <location>
        <begin position="831"/>
        <end position="846"/>
    </location>
</feature>
<feature type="region of interest" description="Disordered" evidence="2">
    <location>
        <begin position="818"/>
        <end position="854"/>
    </location>
</feature>
<feature type="compositionally biased region" description="Basic and acidic residues" evidence="2">
    <location>
        <begin position="982"/>
        <end position="995"/>
    </location>
</feature>
<evidence type="ECO:0000256" key="1">
    <source>
        <dbReference type="SAM" id="Coils"/>
    </source>
</evidence>
<feature type="compositionally biased region" description="Polar residues" evidence="2">
    <location>
        <begin position="904"/>
        <end position="937"/>
    </location>
</feature>
<feature type="region of interest" description="Disordered" evidence="2">
    <location>
        <begin position="1"/>
        <end position="22"/>
    </location>
</feature>
<feature type="compositionally biased region" description="Polar residues" evidence="2">
    <location>
        <begin position="1"/>
        <end position="21"/>
    </location>
</feature>
<evidence type="ECO:0000313" key="4">
    <source>
        <dbReference type="Proteomes" id="UP001142055"/>
    </source>
</evidence>
<reference evidence="3" key="1">
    <citation type="submission" date="2022-12" db="EMBL/GenBank/DDBJ databases">
        <title>Genome assemblies of Blomia tropicalis.</title>
        <authorList>
            <person name="Cui Y."/>
        </authorList>
    </citation>
    <scope>NUCLEOTIDE SEQUENCE</scope>
    <source>
        <tissue evidence="3">Adult mites</tissue>
    </source>
</reference>
<feature type="region of interest" description="Disordered" evidence="2">
    <location>
        <begin position="195"/>
        <end position="240"/>
    </location>
</feature>
<feature type="coiled-coil region" evidence="1">
    <location>
        <begin position="396"/>
        <end position="566"/>
    </location>
</feature>
<evidence type="ECO:0000256" key="2">
    <source>
        <dbReference type="SAM" id="MobiDB-lite"/>
    </source>
</evidence>
<feature type="compositionally biased region" description="Polar residues" evidence="2">
    <location>
        <begin position="944"/>
        <end position="981"/>
    </location>
</feature>
<comment type="caution">
    <text evidence="3">The sequence shown here is derived from an EMBL/GenBank/DDBJ whole genome shotgun (WGS) entry which is preliminary data.</text>
</comment>
<organism evidence="3 4">
    <name type="scientific">Blomia tropicalis</name>
    <name type="common">Mite</name>
    <dbReference type="NCBI Taxonomy" id="40697"/>
    <lineage>
        <taxon>Eukaryota</taxon>
        <taxon>Metazoa</taxon>
        <taxon>Ecdysozoa</taxon>
        <taxon>Arthropoda</taxon>
        <taxon>Chelicerata</taxon>
        <taxon>Arachnida</taxon>
        <taxon>Acari</taxon>
        <taxon>Acariformes</taxon>
        <taxon>Sarcoptiformes</taxon>
        <taxon>Astigmata</taxon>
        <taxon>Glycyphagoidea</taxon>
        <taxon>Echimyopodidae</taxon>
        <taxon>Blomia</taxon>
    </lineage>
</organism>
<dbReference type="AlphaFoldDB" id="A0A9Q0MBH8"/>
<protein>
    <submittedName>
        <fullName evidence="3">Uncharacterized protein</fullName>
    </submittedName>
</protein>
<accession>A0A9Q0MBH8</accession>
<proteinExistence type="predicted"/>
<keyword evidence="4" id="KW-1185">Reference proteome</keyword>
<dbReference type="Proteomes" id="UP001142055">
    <property type="component" value="Chromosome 2"/>
</dbReference>
<keyword evidence="1" id="KW-0175">Coiled coil</keyword>
<sequence>MHLHQHGQTSTNRLVQFSPTTAPKLRQSNSVWNRSNNWTTNRTYGNINNKRSRSLGPKTSKTVHFEPKIVTHLKNSDLNSTPNVDQFLIAHKPSAIYRYNSVQFLNSLRNFRHHTITTGQIRQHRTELSHHYKMSKEILDSFVRLKSTQIDGLFGSEQRATTKLMNGFNRTESEKQQQMAQQNDSNEMINVTDDCSTSPTANTTQVPSTSITETMAEEKKTSPNHQSVPMFRKKTTPRPKSASIYVRRNRLTSGKSSAKLTKGMSGAISDDERLNVKGRYDDDGHSDSESLDPIFHRSLDKISSIANWERQIRYELEIEKELQRRELDRQKEKLQSDQRKLEEWDKQLRIELDARERKIRLNEEELRSRYEEFGQKSADLMRREHTINDIVTERIKAEMKLEIEKLRKKFNELELDKSNLTKKEERVKEVEARLHEQVKIVKEKIDSKRLSDIEMAKFKKEMEIMKKENEVLKEKVESMEDYQVTKFENRSMKNELQILKESLDSKNQELERERDRWEKEQRANDQKVISLRSELRKAEQELIIQKQKEQGDLEEMNSKYEAVNGQFKRLQAFVKDHLVKLNSDFSLTTQSLNAHYKPTAQFVTGTKHSPLHQMRHHSSSHHLHRLNRVAGHSHNRYNHQRSVSMDGHDYIASRSGKGWTSFHRSPAARGCRLCDDDDECELDDEVIDEDEYILDDDHVHQHSRRDNVLIDYGHIEEEETNRTSTLKKTNGPIYVNGDELKHRNEIVPLDSPHNNGIDGDKPSDDAMVQKIVNKIYEKMSHQNNRTPIRGEEISPDKVANTIEDHRVVNESPLMSQLLSSTPARDSPTNQNINMNKSNSIRMSNSSGSVDKSADVGKLNQGMKSMFILDEDDVHEELPNYQQSIKTIPQHRSLYEELLESDMASGSSSKMIGQDQMARTNQRFQSTNVITPRESTSIHNDDNNNHVLNGKSSNNETNVSPTKPTNNGERSTVVIRNNSGGESRSDSKSDSFEIDW</sequence>